<comment type="caution">
    <text evidence="3">The sequence shown here is derived from an EMBL/GenBank/DDBJ whole genome shotgun (WGS) entry which is preliminary data.</text>
</comment>
<protein>
    <submittedName>
        <fullName evidence="3">Uncharacterized protein</fullName>
    </submittedName>
</protein>
<dbReference type="SUPFAM" id="SSF48403">
    <property type="entry name" value="Ankyrin repeat"/>
    <property type="match status" value="1"/>
</dbReference>
<dbReference type="InterPro" id="IPR002110">
    <property type="entry name" value="Ankyrin_rpt"/>
</dbReference>
<proteinExistence type="predicted"/>
<dbReference type="PANTHER" id="PTHR24198">
    <property type="entry name" value="ANKYRIN REPEAT AND PROTEIN KINASE DOMAIN-CONTAINING PROTEIN"/>
    <property type="match status" value="1"/>
</dbReference>
<dbReference type="Proteomes" id="UP000193642">
    <property type="component" value="Unassembled WGS sequence"/>
</dbReference>
<dbReference type="Pfam" id="PF12796">
    <property type="entry name" value="Ank_2"/>
    <property type="match status" value="1"/>
</dbReference>
<organism evidence="3 4">
    <name type="scientific">Rhizoclosmatium globosum</name>
    <dbReference type="NCBI Taxonomy" id="329046"/>
    <lineage>
        <taxon>Eukaryota</taxon>
        <taxon>Fungi</taxon>
        <taxon>Fungi incertae sedis</taxon>
        <taxon>Chytridiomycota</taxon>
        <taxon>Chytridiomycota incertae sedis</taxon>
        <taxon>Chytridiomycetes</taxon>
        <taxon>Chytridiales</taxon>
        <taxon>Chytriomycetaceae</taxon>
        <taxon>Rhizoclosmatium</taxon>
    </lineage>
</organism>
<accession>A0A1Y2CKJ2</accession>
<dbReference type="AlphaFoldDB" id="A0A1Y2CKJ2"/>
<evidence type="ECO:0000313" key="4">
    <source>
        <dbReference type="Proteomes" id="UP000193642"/>
    </source>
</evidence>
<dbReference type="Pfam" id="PF00023">
    <property type="entry name" value="Ank"/>
    <property type="match status" value="1"/>
</dbReference>
<dbReference type="OrthoDB" id="20872at2759"/>
<dbReference type="Gene3D" id="1.25.40.20">
    <property type="entry name" value="Ankyrin repeat-containing domain"/>
    <property type="match status" value="2"/>
</dbReference>
<sequence>MQTPQNTASIYSLATEVIQDILRYLPINAKLREVGLASKSLFASSVFLSSVHTKEHIKQAIKISGQTSFWMFVHTSGIFTEHQKWGSTPPCSWLLLPHIYRLELYRMALQSVSSRSFWFWALEIDGVSWTCPDMFKIVSTLLSSTDFDPSFQKNRALQWACKQEQLEVVKLLLSDSRVDPSANNNLLLVSVCNSANVDLLQIILTDSRIDPSAVNNRALSVACRTGTVEGFQVLLDDKRFDPYKCDNLFCLAVCRLKNADDVVDLLLKDGRADPGGDENSALLMAARKGCVNIVSKLLRDSRVDPMSWNCGALCEAAKKGHKDVALLLLNDSRVDPATNYNVVIRSAFSERITDTNYNENDACDLLQIFMNDPRIDLGAGDSQVLCNVVLTENCKALKMLLSDNRVNPSCHVNLPIRLAADFCNLECLSILLNDDRVDPLSNENNALFSALERDWKVTPAVKDVINSILTDRRVVNRAKNYGLVCDLHESENWRVHRLLLYYGFCAVGEMNPLHVFEDCKRLDGDESPFKQKVFKLWKLKNIDVKISPRTALQCLLLNWNSLVKL</sequence>
<dbReference type="EMBL" id="MCGO01000014">
    <property type="protein sequence ID" value="ORY47374.1"/>
    <property type="molecule type" value="Genomic_DNA"/>
</dbReference>
<keyword evidence="2" id="KW-0040">ANK repeat</keyword>
<keyword evidence="4" id="KW-1185">Reference proteome</keyword>
<dbReference type="InterPro" id="IPR036770">
    <property type="entry name" value="Ankyrin_rpt-contain_sf"/>
</dbReference>
<evidence type="ECO:0000256" key="2">
    <source>
        <dbReference type="ARBA" id="ARBA00023043"/>
    </source>
</evidence>
<reference evidence="3 4" key="1">
    <citation type="submission" date="2016-07" db="EMBL/GenBank/DDBJ databases">
        <title>Pervasive Adenine N6-methylation of Active Genes in Fungi.</title>
        <authorList>
            <consortium name="DOE Joint Genome Institute"/>
            <person name="Mondo S.J."/>
            <person name="Dannebaum R.O."/>
            <person name="Kuo R.C."/>
            <person name="Labutti K."/>
            <person name="Haridas S."/>
            <person name="Kuo A."/>
            <person name="Salamov A."/>
            <person name="Ahrendt S.R."/>
            <person name="Lipzen A."/>
            <person name="Sullivan W."/>
            <person name="Andreopoulos W.B."/>
            <person name="Clum A."/>
            <person name="Lindquist E."/>
            <person name="Daum C."/>
            <person name="Ramamoorthy G.K."/>
            <person name="Gryganskyi A."/>
            <person name="Culley D."/>
            <person name="Magnuson J.K."/>
            <person name="James T.Y."/>
            <person name="O'Malley M.A."/>
            <person name="Stajich J.E."/>
            <person name="Spatafora J.W."/>
            <person name="Visel A."/>
            <person name="Grigoriev I.V."/>
        </authorList>
    </citation>
    <scope>NUCLEOTIDE SEQUENCE [LARGE SCALE GENOMIC DNA]</scope>
    <source>
        <strain evidence="3 4">JEL800</strain>
    </source>
</reference>
<gene>
    <name evidence="3" type="ORF">BCR33DRAFT_848722</name>
</gene>
<name>A0A1Y2CKJ2_9FUNG</name>
<dbReference type="SMART" id="SM00248">
    <property type="entry name" value="ANK"/>
    <property type="match status" value="6"/>
</dbReference>
<evidence type="ECO:0000256" key="1">
    <source>
        <dbReference type="ARBA" id="ARBA00022737"/>
    </source>
</evidence>
<evidence type="ECO:0000313" key="3">
    <source>
        <dbReference type="EMBL" id="ORY47374.1"/>
    </source>
</evidence>
<keyword evidence="1" id="KW-0677">Repeat</keyword>
<dbReference type="PANTHER" id="PTHR24198:SF165">
    <property type="entry name" value="ANKYRIN REPEAT-CONTAINING PROTEIN-RELATED"/>
    <property type="match status" value="1"/>
</dbReference>